<protein>
    <submittedName>
        <fullName evidence="5">LacI family DNA-binding transcriptional regulator</fullName>
    </submittedName>
</protein>
<dbReference type="GO" id="GO:0003700">
    <property type="term" value="F:DNA-binding transcription factor activity"/>
    <property type="evidence" value="ECO:0007669"/>
    <property type="project" value="TreeGrafter"/>
</dbReference>
<dbReference type="InterPro" id="IPR028082">
    <property type="entry name" value="Peripla_BP_I"/>
</dbReference>
<dbReference type="InterPro" id="IPR000843">
    <property type="entry name" value="HTH_LacI"/>
</dbReference>
<dbReference type="SUPFAM" id="SSF53822">
    <property type="entry name" value="Periplasmic binding protein-like I"/>
    <property type="match status" value="1"/>
</dbReference>
<keyword evidence="3" id="KW-0804">Transcription</keyword>
<gene>
    <name evidence="5" type="ORF">GN242_18975</name>
</gene>
<dbReference type="PROSITE" id="PS50932">
    <property type="entry name" value="HTH_LACI_2"/>
    <property type="match status" value="1"/>
</dbReference>
<dbReference type="RefSeq" id="WP_156288020.1">
    <property type="nucleotide sequence ID" value="NZ_CP046509.1"/>
</dbReference>
<dbReference type="Gene3D" id="1.10.260.40">
    <property type="entry name" value="lambda repressor-like DNA-binding domains"/>
    <property type="match status" value="1"/>
</dbReference>
<dbReference type="SMART" id="SM00354">
    <property type="entry name" value="HTH_LACI"/>
    <property type="match status" value="1"/>
</dbReference>
<keyword evidence="2 5" id="KW-0238">DNA-binding</keyword>
<organism evidence="5 6">
    <name type="scientific">Erwinia sorbitola</name>
    <dbReference type="NCBI Taxonomy" id="2681984"/>
    <lineage>
        <taxon>Bacteria</taxon>
        <taxon>Pseudomonadati</taxon>
        <taxon>Pseudomonadota</taxon>
        <taxon>Gammaproteobacteria</taxon>
        <taxon>Enterobacterales</taxon>
        <taxon>Erwiniaceae</taxon>
        <taxon>Erwinia</taxon>
    </lineage>
</organism>
<dbReference type="SUPFAM" id="SSF47413">
    <property type="entry name" value="lambda repressor-like DNA-binding domains"/>
    <property type="match status" value="1"/>
</dbReference>
<dbReference type="AlphaFoldDB" id="A0A6I6EM09"/>
<evidence type="ECO:0000313" key="5">
    <source>
        <dbReference type="EMBL" id="QGU89175.1"/>
    </source>
</evidence>
<reference evidence="5 6" key="1">
    <citation type="submission" date="2019-12" db="EMBL/GenBank/DDBJ databases">
        <title>Erwinia sp. nov., isolated from droppings of birds in the Qinghai-Tiebt plateau of China.</title>
        <authorList>
            <person name="Ge Y."/>
        </authorList>
    </citation>
    <scope>NUCLEOTIDE SEQUENCE [LARGE SCALE GENOMIC DNA]</scope>
    <source>
        <strain evidence="5 6">J780</strain>
    </source>
</reference>
<evidence type="ECO:0000256" key="1">
    <source>
        <dbReference type="ARBA" id="ARBA00023015"/>
    </source>
</evidence>
<dbReference type="GO" id="GO:0000976">
    <property type="term" value="F:transcription cis-regulatory region binding"/>
    <property type="evidence" value="ECO:0007669"/>
    <property type="project" value="TreeGrafter"/>
</dbReference>
<dbReference type="PROSITE" id="PS00356">
    <property type="entry name" value="HTH_LACI_1"/>
    <property type="match status" value="1"/>
</dbReference>
<accession>A0A6I6EM09</accession>
<dbReference type="PANTHER" id="PTHR30146:SF109">
    <property type="entry name" value="HTH-TYPE TRANSCRIPTIONAL REGULATOR GALS"/>
    <property type="match status" value="1"/>
</dbReference>
<dbReference type="InterPro" id="IPR010982">
    <property type="entry name" value="Lambda_DNA-bd_dom_sf"/>
</dbReference>
<evidence type="ECO:0000259" key="4">
    <source>
        <dbReference type="PROSITE" id="PS50932"/>
    </source>
</evidence>
<evidence type="ECO:0000256" key="2">
    <source>
        <dbReference type="ARBA" id="ARBA00023125"/>
    </source>
</evidence>
<dbReference type="KEGG" id="erwi:GN242_18975"/>
<dbReference type="Proteomes" id="UP000424752">
    <property type="component" value="Chromosome"/>
</dbReference>
<dbReference type="Pfam" id="PF13377">
    <property type="entry name" value="Peripla_BP_3"/>
    <property type="match status" value="1"/>
</dbReference>
<dbReference type="EMBL" id="CP046509">
    <property type="protein sequence ID" value="QGU89175.1"/>
    <property type="molecule type" value="Genomic_DNA"/>
</dbReference>
<sequence>MANIRDVARLAGVSISSVSNVLNNRAGQMSEKTRLRIEQAMNKLNYQPERVSVSDKNIQKKIIGLLVPSIVNPSFSALAYAVDLSARAYRYRVLLGNSYRQDNEEAAFIEDMFSHGVRGIIVAASDIRKTHFVRAAEKGMMIVSYDNHYSDSMAADHRVFDSVSMDNIAAGRIAAQHLIECGCKYIVFATESALTIGRSHKIDGFLTVLRNYQLPIEHCVIEGKARSEYGDTEMFELGLTLVAEILALTPRPDGIVAINDALGIGLMVGLRKAGVSVPADISIVGIDNIFLSGLADPGLTSVMPPRAEMAQVMVERLISRINNGAIMPDEFLFPPTLICRQSVKTKAS</sequence>
<evidence type="ECO:0000256" key="3">
    <source>
        <dbReference type="ARBA" id="ARBA00023163"/>
    </source>
</evidence>
<dbReference type="PANTHER" id="PTHR30146">
    <property type="entry name" value="LACI-RELATED TRANSCRIPTIONAL REPRESSOR"/>
    <property type="match status" value="1"/>
</dbReference>
<name>A0A6I6EM09_9GAMM</name>
<evidence type="ECO:0000313" key="6">
    <source>
        <dbReference type="Proteomes" id="UP000424752"/>
    </source>
</evidence>
<dbReference type="InterPro" id="IPR046335">
    <property type="entry name" value="LacI/GalR-like_sensor"/>
</dbReference>
<feature type="domain" description="HTH lacI-type" evidence="4">
    <location>
        <begin position="2"/>
        <end position="57"/>
    </location>
</feature>
<dbReference type="Gene3D" id="3.40.50.2300">
    <property type="match status" value="2"/>
</dbReference>
<dbReference type="Pfam" id="PF00356">
    <property type="entry name" value="LacI"/>
    <property type="match status" value="1"/>
</dbReference>
<proteinExistence type="predicted"/>
<dbReference type="CDD" id="cd01392">
    <property type="entry name" value="HTH_LacI"/>
    <property type="match status" value="1"/>
</dbReference>
<keyword evidence="1" id="KW-0805">Transcription regulation</keyword>